<dbReference type="STRING" id="280871.TL10_08845"/>
<dbReference type="PANTHER" id="PTHR21240:SF28">
    <property type="entry name" value="ISO-OROTATE DECARBOXYLASE (EUROFUNG)"/>
    <property type="match status" value="1"/>
</dbReference>
<organism evidence="3 4">
    <name type="scientific">Mycolicibacterium llatzerense</name>
    <dbReference type="NCBI Taxonomy" id="280871"/>
    <lineage>
        <taxon>Bacteria</taxon>
        <taxon>Bacillati</taxon>
        <taxon>Actinomycetota</taxon>
        <taxon>Actinomycetes</taxon>
        <taxon>Mycobacteriales</taxon>
        <taxon>Mycobacteriaceae</taxon>
        <taxon>Mycolicibacterium</taxon>
    </lineage>
</organism>
<dbReference type="AlphaFoldDB" id="A0A0D1L8E0"/>
<dbReference type="Gene3D" id="3.20.20.140">
    <property type="entry name" value="Metal-dependent hydrolases"/>
    <property type="match status" value="1"/>
</dbReference>
<proteinExistence type="predicted"/>
<keyword evidence="3" id="KW-0378">Hydrolase</keyword>
<dbReference type="Pfam" id="PF04909">
    <property type="entry name" value="Amidohydro_2"/>
    <property type="match status" value="1"/>
</dbReference>
<evidence type="ECO:0000256" key="1">
    <source>
        <dbReference type="ARBA" id="ARBA00023239"/>
    </source>
</evidence>
<dbReference type="PANTHER" id="PTHR21240">
    <property type="entry name" value="2-AMINO-3-CARBOXYLMUCONATE-6-SEMIALDEHYDE DECARBOXYLASE"/>
    <property type="match status" value="1"/>
</dbReference>
<protein>
    <submittedName>
        <fullName evidence="3">Amidohydrolase</fullName>
    </submittedName>
</protein>
<evidence type="ECO:0000259" key="2">
    <source>
        <dbReference type="Pfam" id="PF04909"/>
    </source>
</evidence>
<dbReference type="InterPro" id="IPR006680">
    <property type="entry name" value="Amidohydro-rel"/>
</dbReference>
<comment type="caution">
    <text evidence="3">The sequence shown here is derived from an EMBL/GenBank/DDBJ whole genome shotgun (WGS) entry which is preliminary data.</text>
</comment>
<dbReference type="PATRIC" id="fig|280871.6.peg.1833"/>
<sequence>MGQLSHRVDIPFPLFDADNHLYEPPEALTKYLPKEYQDVVQYVEVNGRTKIAIRGQISNYIPNPTFSVVARPGAWEEYFKYGNPEGKTRRELFGEPMKAIPAFFEPAPRLELMDQLGLDRTLMFPTLASLIEERLRDDPVAIHVLIHSLNQWLDEVWGFNYKNRIFTTPVITLPIVEKAIEELEWCVKRGARAILVRPAPVPGFRGPRSFALPEFDPFWQKCVEYDVFVGMHSSDSGYSRYTSEWDGGAQEMLPFQTNAMSILNEWRPIQDAVASWVIHGALFRHPKLKVGIVEAGSKWMFPLLDQMAEVYKKAPEAFLGNPMEEIKNRIHVSPFYEEGIDDLINLVGVDQVLYGSDWPHPEGLAEPTHYVTALQHLPVDDQAKIMGGNLARLVTV</sequence>
<keyword evidence="4" id="KW-1185">Reference proteome</keyword>
<dbReference type="OrthoDB" id="8673349at2"/>
<gene>
    <name evidence="3" type="ORF">TL10_08845</name>
</gene>
<evidence type="ECO:0000313" key="3">
    <source>
        <dbReference type="EMBL" id="KIU17175.1"/>
    </source>
</evidence>
<dbReference type="EMBL" id="JXST01000010">
    <property type="protein sequence ID" value="KIU17175.1"/>
    <property type="molecule type" value="Genomic_DNA"/>
</dbReference>
<keyword evidence="1" id="KW-0456">Lyase</keyword>
<dbReference type="RefSeq" id="WP_043394972.1">
    <property type="nucleotide sequence ID" value="NZ_JXST01000010.1"/>
</dbReference>
<reference evidence="3 4" key="1">
    <citation type="submission" date="2015-01" db="EMBL/GenBank/DDBJ databases">
        <title>Genome sequence of Mycobacterium llatzerense and Mycobacterium immunogenum recovered from brain abscess.</title>
        <authorList>
            <person name="Greninger A.L."/>
            <person name="Langelier C."/>
            <person name="Cunningham G."/>
            <person name="Chiu C.Y."/>
            <person name="Miller S."/>
        </authorList>
    </citation>
    <scope>NUCLEOTIDE SEQUENCE [LARGE SCALE GENOMIC DNA]</scope>
    <source>
        <strain evidence="3 4">CLUC14</strain>
    </source>
</reference>
<dbReference type="InterPro" id="IPR032466">
    <property type="entry name" value="Metal_Hydrolase"/>
</dbReference>
<name>A0A0D1L8E0_9MYCO</name>
<dbReference type="GO" id="GO:0016831">
    <property type="term" value="F:carboxy-lyase activity"/>
    <property type="evidence" value="ECO:0007669"/>
    <property type="project" value="InterPro"/>
</dbReference>
<dbReference type="InterPro" id="IPR032465">
    <property type="entry name" value="ACMSD"/>
</dbReference>
<dbReference type="SUPFAM" id="SSF51556">
    <property type="entry name" value="Metallo-dependent hydrolases"/>
    <property type="match status" value="1"/>
</dbReference>
<dbReference type="GO" id="GO:0019748">
    <property type="term" value="P:secondary metabolic process"/>
    <property type="evidence" value="ECO:0007669"/>
    <property type="project" value="TreeGrafter"/>
</dbReference>
<feature type="domain" description="Amidohydrolase-related" evidence="2">
    <location>
        <begin position="103"/>
        <end position="393"/>
    </location>
</feature>
<dbReference type="Proteomes" id="UP000032221">
    <property type="component" value="Unassembled WGS sequence"/>
</dbReference>
<accession>A0A0D1L8E0</accession>
<dbReference type="GO" id="GO:0016787">
    <property type="term" value="F:hydrolase activity"/>
    <property type="evidence" value="ECO:0007669"/>
    <property type="project" value="UniProtKB-KW"/>
</dbReference>
<evidence type="ECO:0000313" key="4">
    <source>
        <dbReference type="Proteomes" id="UP000032221"/>
    </source>
</evidence>
<dbReference type="GO" id="GO:0005737">
    <property type="term" value="C:cytoplasm"/>
    <property type="evidence" value="ECO:0007669"/>
    <property type="project" value="TreeGrafter"/>
</dbReference>